<keyword evidence="8" id="KW-0067">ATP-binding</keyword>
<keyword evidence="4 6" id="KW-0233">DNA recombination</keyword>
<dbReference type="RefSeq" id="WP_008522793.1">
    <property type="nucleotide sequence ID" value="NZ_CM001376.1"/>
</dbReference>
<dbReference type="InterPro" id="IPR003583">
    <property type="entry name" value="Hlx-hairpin-Hlx_DNA-bd_motif"/>
</dbReference>
<feature type="domain" description="Helix-hairpin-helix DNA-binding motif class 1" evidence="7">
    <location>
        <begin position="72"/>
        <end position="91"/>
    </location>
</feature>
<dbReference type="GO" id="GO:0005737">
    <property type="term" value="C:cytoplasm"/>
    <property type="evidence" value="ECO:0007669"/>
    <property type="project" value="UniProtKB-SubCell"/>
</dbReference>
<comment type="subunit">
    <text evidence="6">Homotetramer. Forms an RuvA(8)-RuvB(12)-Holliday junction (HJ) complex. HJ DNA is sandwiched between 2 RuvA tetramers; dsDNA enters through RuvA and exits via RuvB. An RuvB hexamer assembles on each DNA strand where it exits the tetramer. Each RuvB hexamer is contacted by two RuvA subunits (via domain III) on 2 adjacent RuvB subunits; this complex drives branch migration. In the full resolvosome a probable DNA-RuvA(4)-RuvB(12)-RuvC(2) complex forms which resolves the HJ.</text>
</comment>
<keyword evidence="9" id="KW-1185">Reference proteome</keyword>
<dbReference type="HOGENOM" id="CLU_087936_2_1_0"/>
<name>H0UK80_9BACT</name>
<evidence type="ECO:0000256" key="6">
    <source>
        <dbReference type="HAMAP-Rule" id="MF_00031"/>
    </source>
</evidence>
<dbReference type="GO" id="GO:0000400">
    <property type="term" value="F:four-way junction DNA binding"/>
    <property type="evidence" value="ECO:0007669"/>
    <property type="project" value="UniProtKB-UniRule"/>
</dbReference>
<keyword evidence="5 6" id="KW-0234">DNA repair</keyword>
<dbReference type="GO" id="GO:0009378">
    <property type="term" value="F:four-way junction helicase activity"/>
    <property type="evidence" value="ECO:0007669"/>
    <property type="project" value="InterPro"/>
</dbReference>
<accession>H0UK80</accession>
<dbReference type="SUPFAM" id="SSF47781">
    <property type="entry name" value="RuvA domain 2-like"/>
    <property type="match status" value="1"/>
</dbReference>
<dbReference type="Pfam" id="PF07499">
    <property type="entry name" value="RuvA_C"/>
    <property type="match status" value="1"/>
</dbReference>
<dbReference type="AlphaFoldDB" id="H0UK80"/>
<dbReference type="Gene3D" id="1.10.150.20">
    <property type="entry name" value="5' to 3' exonuclease, C-terminal subdomain"/>
    <property type="match status" value="1"/>
</dbReference>
<evidence type="ECO:0000256" key="5">
    <source>
        <dbReference type="ARBA" id="ARBA00023204"/>
    </source>
</evidence>
<evidence type="ECO:0000313" key="8">
    <source>
        <dbReference type="EMBL" id="EHM13089.1"/>
    </source>
</evidence>
<keyword evidence="8" id="KW-0347">Helicase</keyword>
<proteinExistence type="inferred from homology"/>
<dbReference type="eggNOG" id="COG0632">
    <property type="taxonomic scope" value="Bacteria"/>
</dbReference>
<dbReference type="EMBL" id="CM001376">
    <property type="protein sequence ID" value="EHM13089.1"/>
    <property type="molecule type" value="Genomic_DNA"/>
</dbReference>
<evidence type="ECO:0000256" key="2">
    <source>
        <dbReference type="ARBA" id="ARBA00022763"/>
    </source>
</evidence>
<comment type="caution">
    <text evidence="6">Lacks conserved residue(s) required for the propagation of feature annotation.</text>
</comment>
<comment type="similarity">
    <text evidence="6">Belongs to the RuvA family.</text>
</comment>
<dbReference type="GO" id="GO:0005524">
    <property type="term" value="F:ATP binding"/>
    <property type="evidence" value="ECO:0007669"/>
    <property type="project" value="InterPro"/>
</dbReference>
<dbReference type="GO" id="GO:0006310">
    <property type="term" value="P:DNA recombination"/>
    <property type="evidence" value="ECO:0007669"/>
    <property type="project" value="UniProtKB-UniRule"/>
</dbReference>
<dbReference type="GO" id="GO:0048476">
    <property type="term" value="C:Holliday junction resolvase complex"/>
    <property type="evidence" value="ECO:0007669"/>
    <property type="project" value="UniProtKB-UniRule"/>
</dbReference>
<sequence length="200" mass="21251">MLASLRGTVILLEGSSAVVECGGLGFQVQLTRKAFGLCRVGESVFLQTYLQVSDAGMSLFGFADAAERQAFELLTTVKGVGGKLAMTVLQSLSAQETIAAVAAGDSKTLTAVPGIGKKTAERICFELSEKIAGSSEWSSADLTAKLQHSDEVIEALESLGFDHASSVRAYQQLCQERGEPASTEEAIFNCLRLLKPIETR</sequence>
<organism evidence="8 9">
    <name type="scientific">Jonquetella anthropi DSM 22815</name>
    <dbReference type="NCBI Taxonomy" id="885272"/>
    <lineage>
        <taxon>Bacteria</taxon>
        <taxon>Thermotogati</taxon>
        <taxon>Synergistota</taxon>
        <taxon>Synergistia</taxon>
        <taxon>Synergistales</taxon>
        <taxon>Dethiosulfovibrionaceae</taxon>
        <taxon>Jonquetella</taxon>
    </lineage>
</organism>
<evidence type="ECO:0000313" key="9">
    <source>
        <dbReference type="Proteomes" id="UP000003806"/>
    </source>
</evidence>
<keyword evidence="3 6" id="KW-0238">DNA-binding</keyword>
<dbReference type="InterPro" id="IPR013849">
    <property type="entry name" value="DNA_helicase_Holl-junc_RuvA_I"/>
</dbReference>
<dbReference type="InterPro" id="IPR010994">
    <property type="entry name" value="RuvA_2-like"/>
</dbReference>
<feature type="domain" description="Helix-hairpin-helix DNA-binding motif class 1" evidence="7">
    <location>
        <begin position="107"/>
        <end position="126"/>
    </location>
</feature>
<keyword evidence="8" id="KW-0378">Hydrolase</keyword>
<comment type="subcellular location">
    <subcellularLocation>
        <location evidence="6">Cytoplasm</location>
    </subcellularLocation>
</comment>
<dbReference type="InterPro" id="IPR000085">
    <property type="entry name" value="RuvA"/>
</dbReference>
<dbReference type="Pfam" id="PF14520">
    <property type="entry name" value="HHH_5"/>
    <property type="match status" value="1"/>
</dbReference>
<dbReference type="SUPFAM" id="SSF50249">
    <property type="entry name" value="Nucleic acid-binding proteins"/>
    <property type="match status" value="1"/>
</dbReference>
<dbReference type="NCBIfam" id="TIGR00084">
    <property type="entry name" value="ruvA"/>
    <property type="match status" value="1"/>
</dbReference>
<dbReference type="SMART" id="SM00278">
    <property type="entry name" value="HhH1"/>
    <property type="match status" value="2"/>
</dbReference>
<dbReference type="Gene3D" id="2.40.50.140">
    <property type="entry name" value="Nucleic acid-binding proteins"/>
    <property type="match status" value="1"/>
</dbReference>
<dbReference type="HAMAP" id="MF_00031">
    <property type="entry name" value="DNA_HJ_migration_RuvA"/>
    <property type="match status" value="1"/>
</dbReference>
<dbReference type="InterPro" id="IPR011114">
    <property type="entry name" value="RuvA_C"/>
</dbReference>
<keyword evidence="2 6" id="KW-0227">DNA damage</keyword>
<dbReference type="GO" id="GO:0006281">
    <property type="term" value="P:DNA repair"/>
    <property type="evidence" value="ECO:0007669"/>
    <property type="project" value="UniProtKB-UniRule"/>
</dbReference>
<dbReference type="Proteomes" id="UP000003806">
    <property type="component" value="Chromosome"/>
</dbReference>
<evidence type="ECO:0000256" key="1">
    <source>
        <dbReference type="ARBA" id="ARBA00022490"/>
    </source>
</evidence>
<comment type="function">
    <text evidence="6">The RuvA-RuvB-RuvC complex processes Holliday junction (HJ) DNA during genetic recombination and DNA repair, while the RuvA-RuvB complex plays an important role in the rescue of blocked DNA replication forks via replication fork reversal (RFR). RuvA specifically binds to HJ cruciform DNA, conferring on it an open structure. The RuvB hexamer acts as an ATP-dependent pump, pulling dsDNA into and through the RuvAB complex. HJ branch migration allows RuvC to scan DNA until it finds its consensus sequence, where it cleaves and resolves the cruciform DNA.</text>
</comment>
<reference evidence="8 9" key="1">
    <citation type="submission" date="2011-11" db="EMBL/GenBank/DDBJ databases">
        <title>The Noncontiguous Finished genome of Jonquetella anthropi DSM 22815.</title>
        <authorList>
            <consortium name="US DOE Joint Genome Institute (JGI-PGF)"/>
            <person name="Lucas S."/>
            <person name="Copeland A."/>
            <person name="Lapidus A."/>
            <person name="Glavina del Rio T."/>
            <person name="Dalin E."/>
            <person name="Tice H."/>
            <person name="Bruce D."/>
            <person name="Goodwin L."/>
            <person name="Pitluck S."/>
            <person name="Peters L."/>
            <person name="Mikhailova N."/>
            <person name="Held B."/>
            <person name="Kyrpides N."/>
            <person name="Mavromatis K."/>
            <person name="Ivanova N."/>
            <person name="Markowitz V."/>
            <person name="Cheng J.-F."/>
            <person name="Hugenholtz P."/>
            <person name="Woyke T."/>
            <person name="Wu D."/>
            <person name="Gronow S."/>
            <person name="Wellnitz S."/>
            <person name="Brambilla E."/>
            <person name="Klenk H.-P."/>
            <person name="Eisen J.A."/>
        </authorList>
    </citation>
    <scope>NUCLEOTIDE SEQUENCE [LARGE SCALE GENOMIC DNA]</scope>
    <source>
        <strain evidence="8 9">DSM 22815</strain>
    </source>
</reference>
<feature type="region of interest" description="Domain III" evidence="6">
    <location>
        <begin position="150"/>
        <end position="200"/>
    </location>
</feature>
<dbReference type="InterPro" id="IPR012340">
    <property type="entry name" value="NA-bd_OB-fold"/>
</dbReference>
<keyword evidence="1 6" id="KW-0963">Cytoplasm</keyword>
<dbReference type="STRING" id="885272.JonanDRAFT_0703"/>
<comment type="domain">
    <text evidence="6">Has three domains with a flexible linker between the domains II and III and assumes an 'L' shape. Domain III is highly mobile and contacts RuvB.</text>
</comment>
<evidence type="ECO:0000256" key="3">
    <source>
        <dbReference type="ARBA" id="ARBA00023125"/>
    </source>
</evidence>
<dbReference type="Pfam" id="PF01330">
    <property type="entry name" value="RuvA_N"/>
    <property type="match status" value="1"/>
</dbReference>
<evidence type="ECO:0000259" key="7">
    <source>
        <dbReference type="SMART" id="SM00278"/>
    </source>
</evidence>
<keyword evidence="8" id="KW-0547">Nucleotide-binding</keyword>
<gene>
    <name evidence="6" type="primary">ruvA</name>
    <name evidence="8" type="ORF">JonanDRAFT_0703</name>
</gene>
<dbReference type="OrthoDB" id="5293449at2"/>
<protein>
    <recommendedName>
        <fullName evidence="6">Holliday junction branch migration complex subunit RuvA</fullName>
    </recommendedName>
</protein>
<evidence type="ECO:0000256" key="4">
    <source>
        <dbReference type="ARBA" id="ARBA00023172"/>
    </source>
</evidence>